<keyword evidence="9" id="KW-1185">Reference proteome</keyword>
<feature type="transmembrane region" description="Helical" evidence="6">
    <location>
        <begin position="142"/>
        <end position="164"/>
    </location>
</feature>
<dbReference type="Gene3D" id="1.20.1250.20">
    <property type="entry name" value="MFS general substrate transporter like domains"/>
    <property type="match status" value="1"/>
</dbReference>
<dbReference type="InterPro" id="IPR036259">
    <property type="entry name" value="MFS_trans_sf"/>
</dbReference>
<feature type="transmembrane region" description="Helical" evidence="6">
    <location>
        <begin position="213"/>
        <end position="238"/>
    </location>
</feature>
<feature type="transmembrane region" description="Helical" evidence="6">
    <location>
        <begin position="51"/>
        <end position="72"/>
    </location>
</feature>
<dbReference type="PANTHER" id="PTHR43124">
    <property type="entry name" value="PURINE EFFLUX PUMP PBUE"/>
    <property type="match status" value="1"/>
</dbReference>
<keyword evidence="2" id="KW-1003">Cell membrane</keyword>
<dbReference type="EMBL" id="CP089982">
    <property type="protein sequence ID" value="WXA91837.1"/>
    <property type="molecule type" value="Genomic_DNA"/>
</dbReference>
<name>A0ABZ2K3Q5_9BACT</name>
<accession>A0ABZ2K3Q5</accession>
<keyword evidence="5 6" id="KW-0472">Membrane</keyword>
<evidence type="ECO:0000256" key="2">
    <source>
        <dbReference type="ARBA" id="ARBA00022475"/>
    </source>
</evidence>
<feature type="transmembrane region" description="Helical" evidence="6">
    <location>
        <begin position="109"/>
        <end position="130"/>
    </location>
</feature>
<dbReference type="Proteomes" id="UP001379533">
    <property type="component" value="Chromosome"/>
</dbReference>
<feature type="domain" description="Major facilitator superfamily (MFS) profile" evidence="7">
    <location>
        <begin position="18"/>
        <end position="395"/>
    </location>
</feature>
<dbReference type="Pfam" id="PF07690">
    <property type="entry name" value="MFS_1"/>
    <property type="match status" value="1"/>
</dbReference>
<keyword evidence="3 6" id="KW-0812">Transmembrane</keyword>
<keyword evidence="4 6" id="KW-1133">Transmembrane helix</keyword>
<evidence type="ECO:0000313" key="8">
    <source>
        <dbReference type="EMBL" id="WXA91837.1"/>
    </source>
</evidence>
<dbReference type="SUPFAM" id="SSF103473">
    <property type="entry name" value="MFS general substrate transporter"/>
    <property type="match status" value="1"/>
</dbReference>
<dbReference type="InterPro" id="IPR050189">
    <property type="entry name" value="MFS_Efflux_Transporters"/>
</dbReference>
<evidence type="ECO:0000256" key="3">
    <source>
        <dbReference type="ARBA" id="ARBA00022692"/>
    </source>
</evidence>
<dbReference type="PANTHER" id="PTHR43124:SF3">
    <property type="entry name" value="CHLORAMPHENICOL EFFLUX PUMP RV0191"/>
    <property type="match status" value="1"/>
</dbReference>
<evidence type="ECO:0000313" key="9">
    <source>
        <dbReference type="Proteomes" id="UP001379533"/>
    </source>
</evidence>
<feature type="transmembrane region" description="Helical" evidence="6">
    <location>
        <begin position="84"/>
        <end position="103"/>
    </location>
</feature>
<dbReference type="InterPro" id="IPR001958">
    <property type="entry name" value="Tet-R_TetA/multi-R_MdtG-like"/>
</dbReference>
<evidence type="ECO:0000259" key="7">
    <source>
        <dbReference type="PROSITE" id="PS50850"/>
    </source>
</evidence>
<dbReference type="PRINTS" id="PR01035">
    <property type="entry name" value="TCRTETA"/>
</dbReference>
<evidence type="ECO:0000256" key="5">
    <source>
        <dbReference type="ARBA" id="ARBA00023136"/>
    </source>
</evidence>
<sequence>MADPASVPFHVSMTYFKIVFPLALIMFLIGADEYVLSSILSPMGESFHVEPARVALLVTAYALPCAVLGPLFGALSDRWGRRRVVLPSLAVFTIATYGVAAAPNFPVALVARFICGGAAAALGPNAFALVGDLIPQERRPAAMGHTMMGLTIGFIASPALGGWITEQFGWRWAFIVLATCGIGAWVSAAFAIPAKRTTVQGEAESVVAGVARAFALPGVPAGIASQGLWIGVTIGVMAISGEIFRTRYALSLSETGMWLASFGVLTIAGNLLVAPAVSWTGSTKRAVLLGIVGTLFGIGGLTLLASSPFVVALGGFWLWAVFAGFGGPALQALLADLGGERRATVLSTSASAMQLGVVATTFFTAWTFPQFGSVGVGAIACCSFVLSFILQARSSGSTA</sequence>
<dbReference type="InterPro" id="IPR011701">
    <property type="entry name" value="MFS"/>
</dbReference>
<organism evidence="8 9">
    <name type="scientific">Pendulispora brunnea</name>
    <dbReference type="NCBI Taxonomy" id="2905690"/>
    <lineage>
        <taxon>Bacteria</taxon>
        <taxon>Pseudomonadati</taxon>
        <taxon>Myxococcota</taxon>
        <taxon>Myxococcia</taxon>
        <taxon>Myxococcales</taxon>
        <taxon>Sorangiineae</taxon>
        <taxon>Pendulisporaceae</taxon>
        <taxon>Pendulispora</taxon>
    </lineage>
</organism>
<protein>
    <submittedName>
        <fullName evidence="8">MFS transporter</fullName>
    </submittedName>
</protein>
<feature type="transmembrane region" description="Helical" evidence="6">
    <location>
        <begin position="258"/>
        <end position="279"/>
    </location>
</feature>
<feature type="transmembrane region" description="Helical" evidence="6">
    <location>
        <begin position="316"/>
        <end position="334"/>
    </location>
</feature>
<comment type="subcellular location">
    <subcellularLocation>
        <location evidence="1">Cell membrane</location>
        <topology evidence="1">Multi-pass membrane protein</topology>
    </subcellularLocation>
</comment>
<dbReference type="CDD" id="cd17324">
    <property type="entry name" value="MFS_NepI_like"/>
    <property type="match status" value="1"/>
</dbReference>
<feature type="transmembrane region" description="Helical" evidence="6">
    <location>
        <begin position="170"/>
        <end position="192"/>
    </location>
</feature>
<dbReference type="RefSeq" id="WP_394842455.1">
    <property type="nucleotide sequence ID" value="NZ_CP089982.1"/>
</dbReference>
<feature type="transmembrane region" description="Helical" evidence="6">
    <location>
        <begin position="12"/>
        <end position="31"/>
    </location>
</feature>
<evidence type="ECO:0000256" key="6">
    <source>
        <dbReference type="SAM" id="Phobius"/>
    </source>
</evidence>
<dbReference type="PROSITE" id="PS50850">
    <property type="entry name" value="MFS"/>
    <property type="match status" value="1"/>
</dbReference>
<feature type="transmembrane region" description="Helical" evidence="6">
    <location>
        <begin position="371"/>
        <end position="390"/>
    </location>
</feature>
<evidence type="ECO:0000256" key="1">
    <source>
        <dbReference type="ARBA" id="ARBA00004651"/>
    </source>
</evidence>
<gene>
    <name evidence="8" type="ORF">LZC95_35970</name>
</gene>
<feature type="transmembrane region" description="Helical" evidence="6">
    <location>
        <begin position="346"/>
        <end position="365"/>
    </location>
</feature>
<evidence type="ECO:0000256" key="4">
    <source>
        <dbReference type="ARBA" id="ARBA00022989"/>
    </source>
</evidence>
<feature type="transmembrane region" description="Helical" evidence="6">
    <location>
        <begin position="286"/>
        <end position="310"/>
    </location>
</feature>
<reference evidence="8 9" key="1">
    <citation type="submission" date="2021-12" db="EMBL/GenBank/DDBJ databases">
        <title>Discovery of the Pendulisporaceae a myxobacterial family with distinct sporulation behavior and unique specialized metabolism.</title>
        <authorList>
            <person name="Garcia R."/>
            <person name="Popoff A."/>
            <person name="Bader C.D."/>
            <person name="Loehr J."/>
            <person name="Walesch S."/>
            <person name="Walt C."/>
            <person name="Boldt J."/>
            <person name="Bunk B."/>
            <person name="Haeckl F.J.F.P.J."/>
            <person name="Gunesch A.P."/>
            <person name="Birkelbach J."/>
            <person name="Nuebel U."/>
            <person name="Pietschmann T."/>
            <person name="Bach T."/>
            <person name="Mueller R."/>
        </authorList>
    </citation>
    <scope>NUCLEOTIDE SEQUENCE [LARGE SCALE GENOMIC DNA]</scope>
    <source>
        <strain evidence="8 9">MSr12523</strain>
    </source>
</reference>
<proteinExistence type="predicted"/>
<dbReference type="InterPro" id="IPR020846">
    <property type="entry name" value="MFS_dom"/>
</dbReference>